<gene>
    <name evidence="3" type="ORF">RS130_06975</name>
</gene>
<dbReference type="InterPro" id="IPR004843">
    <property type="entry name" value="Calcineurin-like_PHP"/>
</dbReference>
<dbReference type="Proteomes" id="UP001247805">
    <property type="component" value="Unassembled WGS sequence"/>
</dbReference>
<keyword evidence="4" id="KW-1185">Reference proteome</keyword>
<comment type="caution">
    <text evidence="3">The sequence shown here is derived from an EMBL/GenBank/DDBJ whole genome shotgun (WGS) entry which is preliminary data.</text>
</comment>
<dbReference type="SUPFAM" id="SSF56300">
    <property type="entry name" value="Metallo-dependent phosphatases"/>
    <property type="match status" value="1"/>
</dbReference>
<dbReference type="Gene3D" id="3.60.21.10">
    <property type="match status" value="1"/>
</dbReference>
<organism evidence="3 4">
    <name type="scientific">Paraglaciecola aquimarina</name>
    <dbReference type="NCBI Taxonomy" id="1235557"/>
    <lineage>
        <taxon>Bacteria</taxon>
        <taxon>Pseudomonadati</taxon>
        <taxon>Pseudomonadota</taxon>
        <taxon>Gammaproteobacteria</taxon>
        <taxon>Alteromonadales</taxon>
        <taxon>Alteromonadaceae</taxon>
        <taxon>Paraglaciecola</taxon>
    </lineage>
</organism>
<protein>
    <submittedName>
        <fullName evidence="3">Metallophosphoesterase</fullName>
    </submittedName>
</protein>
<evidence type="ECO:0000259" key="2">
    <source>
        <dbReference type="Pfam" id="PF00149"/>
    </source>
</evidence>
<evidence type="ECO:0000256" key="1">
    <source>
        <dbReference type="ARBA" id="ARBA00022729"/>
    </source>
</evidence>
<evidence type="ECO:0000313" key="3">
    <source>
        <dbReference type="EMBL" id="MDU0353699.1"/>
    </source>
</evidence>
<keyword evidence="1" id="KW-0732">Signal</keyword>
<dbReference type="EMBL" id="JAWDIO010000002">
    <property type="protein sequence ID" value="MDU0353699.1"/>
    <property type="molecule type" value="Genomic_DNA"/>
</dbReference>
<proteinExistence type="predicted"/>
<accession>A0ABU3SUK8</accession>
<name>A0ABU3SUK8_9ALTE</name>
<sequence>MKSNPRLPLLANTVLAVSIFSLVGCNSNNDANESVEPTSHIDFKVLPYVQNPSSTAITINWLSKSEQPGTVTIEGIGSFVSEVKLTDRLTYGASEIDYIHGETNFGAIHPDVAAGEAPAVSYKHYTRITGLEANTTYEYTVVQPDSSAFTSSLKTAPNKGSREAVRFITMSDMETEPESTDKTVRWTASALALGGEKLGTDPDTYTRQYPVDQTTGYKENLIYATQRTPDFWVIAGDLVEKGGRQLDWDEFWRHSAGEWGTLASTTPIFPALGNHENYWHPDSPMVITPTHQCCHTINGIHIGIYLPMTPAMNDMKNDSTAWTMAQ</sequence>
<dbReference type="Pfam" id="PF00149">
    <property type="entry name" value="Metallophos"/>
    <property type="match status" value="1"/>
</dbReference>
<dbReference type="PROSITE" id="PS51257">
    <property type="entry name" value="PROKAR_LIPOPROTEIN"/>
    <property type="match status" value="1"/>
</dbReference>
<feature type="domain" description="Calcineurin-like phosphoesterase" evidence="2">
    <location>
        <begin position="227"/>
        <end position="279"/>
    </location>
</feature>
<dbReference type="CDD" id="cd00838">
    <property type="entry name" value="MPP_superfamily"/>
    <property type="match status" value="1"/>
</dbReference>
<reference evidence="3 4" key="1">
    <citation type="submission" date="2023-10" db="EMBL/GenBank/DDBJ databases">
        <title>Glaciecola aquimarina strain GGW-M5 nov., isolated from a coastal seawater.</title>
        <authorList>
            <person name="Bayburt H."/>
            <person name="Kim J.M."/>
            <person name="Choi B.J."/>
            <person name="Jeon C.O."/>
        </authorList>
    </citation>
    <scope>NUCLEOTIDE SEQUENCE [LARGE SCALE GENOMIC DNA]</scope>
    <source>
        <strain evidence="3 4">KCTC 32108</strain>
    </source>
</reference>
<dbReference type="InterPro" id="IPR039331">
    <property type="entry name" value="PAPs-like"/>
</dbReference>
<dbReference type="PANTHER" id="PTHR22953">
    <property type="entry name" value="ACID PHOSPHATASE RELATED"/>
    <property type="match status" value="1"/>
</dbReference>
<dbReference type="RefSeq" id="WP_316025351.1">
    <property type="nucleotide sequence ID" value="NZ_JAWDIO010000002.1"/>
</dbReference>
<dbReference type="PANTHER" id="PTHR22953:SF153">
    <property type="entry name" value="PURPLE ACID PHOSPHATASE"/>
    <property type="match status" value="1"/>
</dbReference>
<evidence type="ECO:0000313" key="4">
    <source>
        <dbReference type="Proteomes" id="UP001247805"/>
    </source>
</evidence>
<dbReference type="InterPro" id="IPR029052">
    <property type="entry name" value="Metallo-depent_PP-like"/>
</dbReference>